<dbReference type="AlphaFoldDB" id="A0AAE3MDE9"/>
<comment type="caution">
    <text evidence="1">The sequence shown here is derived from an EMBL/GenBank/DDBJ whole genome shotgun (WGS) entry which is preliminary data.</text>
</comment>
<protein>
    <submittedName>
        <fullName evidence="1">DUF6261 family protein</fullName>
    </submittedName>
</protein>
<reference evidence="1" key="1">
    <citation type="submission" date="2022-10" db="EMBL/GenBank/DDBJ databases">
        <authorList>
            <person name="Yu W.X."/>
        </authorList>
    </citation>
    <scope>NUCLEOTIDE SEQUENCE</scope>
    <source>
        <strain evidence="1">D04</strain>
    </source>
</reference>
<sequence>MMTNMNYSIIDNGTMFSFCKHALSLFGNEENITPTLLPFYNKVKKQHEVMQNAFEREFIDPFTKKKAKANSNRNQSFHAFRHFIKACCMSINETVRASGEKLMLVINKHAKYISKLGYKKQSSAEISVIYEIRKDCMPELETCSATVWFEEMESQQEIFETVMQESLIYELHEKPKLVDTRKELDKNLRSLFTLVDLLSQSTPSDELTQLNQNLNQLVSETMITARSVDTRKRNQLKNDIENDVGEES</sequence>
<evidence type="ECO:0000313" key="2">
    <source>
        <dbReference type="Proteomes" id="UP001207408"/>
    </source>
</evidence>
<dbReference type="EMBL" id="JAPDPI010000013">
    <property type="protein sequence ID" value="MCW3805581.1"/>
    <property type="molecule type" value="Genomic_DNA"/>
</dbReference>
<keyword evidence="2" id="KW-1185">Reference proteome</keyword>
<name>A0AAE3MDE9_9BACT</name>
<dbReference type="RefSeq" id="WP_301198951.1">
    <property type="nucleotide sequence ID" value="NZ_JAPDPI010000013.1"/>
</dbReference>
<proteinExistence type="predicted"/>
<evidence type="ECO:0000313" key="1">
    <source>
        <dbReference type="EMBL" id="MCW3805581.1"/>
    </source>
</evidence>
<dbReference type="InterPro" id="IPR046228">
    <property type="entry name" value="DUF6261"/>
</dbReference>
<organism evidence="1 2">
    <name type="scientific">Plebeiibacterium marinum</name>
    <dbReference type="NCBI Taxonomy" id="2992111"/>
    <lineage>
        <taxon>Bacteria</taxon>
        <taxon>Pseudomonadati</taxon>
        <taxon>Bacteroidota</taxon>
        <taxon>Bacteroidia</taxon>
        <taxon>Marinilabiliales</taxon>
        <taxon>Marinilabiliaceae</taxon>
        <taxon>Plebeiibacterium</taxon>
    </lineage>
</organism>
<dbReference type="Proteomes" id="UP001207408">
    <property type="component" value="Unassembled WGS sequence"/>
</dbReference>
<dbReference type="Pfam" id="PF19775">
    <property type="entry name" value="DUF6261"/>
    <property type="match status" value="1"/>
</dbReference>
<gene>
    <name evidence="1" type="ORF">OM074_08065</name>
</gene>
<accession>A0AAE3MDE9</accession>